<dbReference type="AlphaFoldDB" id="A0A3N4KFK9"/>
<evidence type="ECO:0000313" key="2">
    <source>
        <dbReference type="Proteomes" id="UP000277580"/>
    </source>
</evidence>
<gene>
    <name evidence="1" type="ORF">P167DRAFT_539468</name>
</gene>
<organism evidence="1 2">
    <name type="scientific">Morchella conica CCBAS932</name>
    <dbReference type="NCBI Taxonomy" id="1392247"/>
    <lineage>
        <taxon>Eukaryota</taxon>
        <taxon>Fungi</taxon>
        <taxon>Dikarya</taxon>
        <taxon>Ascomycota</taxon>
        <taxon>Pezizomycotina</taxon>
        <taxon>Pezizomycetes</taxon>
        <taxon>Pezizales</taxon>
        <taxon>Morchellaceae</taxon>
        <taxon>Morchella</taxon>
    </lineage>
</organism>
<protein>
    <submittedName>
        <fullName evidence="1">Uncharacterized protein</fullName>
    </submittedName>
</protein>
<evidence type="ECO:0000313" key="1">
    <source>
        <dbReference type="EMBL" id="RPB08139.1"/>
    </source>
</evidence>
<dbReference type="EMBL" id="ML119167">
    <property type="protein sequence ID" value="RPB08139.1"/>
    <property type="molecule type" value="Genomic_DNA"/>
</dbReference>
<name>A0A3N4KFK9_9PEZI</name>
<dbReference type="Proteomes" id="UP000277580">
    <property type="component" value="Unassembled WGS sequence"/>
</dbReference>
<proteinExistence type="predicted"/>
<dbReference type="OrthoDB" id="10304649at2759"/>
<accession>A0A3N4KFK9</accession>
<reference evidence="1 2" key="1">
    <citation type="journal article" date="2018" name="Nat. Ecol. Evol.">
        <title>Pezizomycetes genomes reveal the molecular basis of ectomycorrhizal truffle lifestyle.</title>
        <authorList>
            <person name="Murat C."/>
            <person name="Payen T."/>
            <person name="Noel B."/>
            <person name="Kuo A."/>
            <person name="Morin E."/>
            <person name="Chen J."/>
            <person name="Kohler A."/>
            <person name="Krizsan K."/>
            <person name="Balestrini R."/>
            <person name="Da Silva C."/>
            <person name="Montanini B."/>
            <person name="Hainaut M."/>
            <person name="Levati E."/>
            <person name="Barry K.W."/>
            <person name="Belfiori B."/>
            <person name="Cichocki N."/>
            <person name="Clum A."/>
            <person name="Dockter R.B."/>
            <person name="Fauchery L."/>
            <person name="Guy J."/>
            <person name="Iotti M."/>
            <person name="Le Tacon F."/>
            <person name="Lindquist E.A."/>
            <person name="Lipzen A."/>
            <person name="Malagnac F."/>
            <person name="Mello A."/>
            <person name="Molinier V."/>
            <person name="Miyauchi S."/>
            <person name="Poulain J."/>
            <person name="Riccioni C."/>
            <person name="Rubini A."/>
            <person name="Sitrit Y."/>
            <person name="Splivallo R."/>
            <person name="Traeger S."/>
            <person name="Wang M."/>
            <person name="Zifcakova L."/>
            <person name="Wipf D."/>
            <person name="Zambonelli A."/>
            <person name="Paolocci F."/>
            <person name="Nowrousian M."/>
            <person name="Ottonello S."/>
            <person name="Baldrian P."/>
            <person name="Spatafora J.W."/>
            <person name="Henrissat B."/>
            <person name="Nagy L.G."/>
            <person name="Aury J.M."/>
            <person name="Wincker P."/>
            <person name="Grigoriev I.V."/>
            <person name="Bonfante P."/>
            <person name="Martin F.M."/>
        </authorList>
    </citation>
    <scope>NUCLEOTIDE SEQUENCE [LARGE SCALE GENOMIC DNA]</scope>
    <source>
        <strain evidence="1 2">CCBAS932</strain>
    </source>
</reference>
<dbReference type="InParanoid" id="A0A3N4KFK9"/>
<keyword evidence="2" id="KW-1185">Reference proteome</keyword>
<sequence length="162" mass="17983">MFIQYSASVTHPTQLGNAAPPPIQPFKEAITLSCTRFQPSLPQDALFWFSSAASDALEYLQEQLRILQNLDSKGVLQLYTDQIPPALRMHDEDFVRHLTSLLVGAGAACSVSVVDTRIVIGMTLPHDMGKRLGGCGDMRFDWAETFERPRDYGMIMVCGFGE</sequence>